<name>A0A8S9GLG0_BRACR</name>
<reference evidence="1" key="1">
    <citation type="submission" date="2019-12" db="EMBL/GenBank/DDBJ databases">
        <title>Genome sequencing and annotation of Brassica cretica.</title>
        <authorList>
            <person name="Studholme D.J."/>
            <person name="Sarris P.F."/>
        </authorList>
    </citation>
    <scope>NUCLEOTIDE SEQUENCE</scope>
    <source>
        <strain evidence="1">PFS-001/15</strain>
        <tissue evidence="1">Leaf</tissue>
    </source>
</reference>
<proteinExistence type="predicted"/>
<protein>
    <submittedName>
        <fullName evidence="1">Uncharacterized protein</fullName>
    </submittedName>
</protein>
<reference evidence="2" key="2">
    <citation type="submission" date="2019-12" db="EMBL/GenBank/DDBJ databases">
        <title>Genome sequencing and annotation of Brassica cretica.</title>
        <authorList>
            <person name="Studholme D.J."/>
            <person name="Sarris P."/>
        </authorList>
    </citation>
    <scope>NUCLEOTIDE SEQUENCE</scope>
    <source>
        <strain evidence="2">PFS-109/04</strain>
        <tissue evidence="2">Leaf</tissue>
    </source>
</reference>
<dbReference type="EMBL" id="QGKX02000088">
    <property type="protein sequence ID" value="KAF3588699.1"/>
    <property type="molecule type" value="Genomic_DNA"/>
</dbReference>
<dbReference type="Proteomes" id="UP000712600">
    <property type="component" value="Unassembled WGS sequence"/>
</dbReference>
<dbReference type="Proteomes" id="UP000712281">
    <property type="component" value="Unassembled WGS sequence"/>
</dbReference>
<sequence length="125" mass="14306">MHAARFKHQLWETPDFYLAIPRVPQPLTSDKLSNVSPFLCIMKMGCDLQGGKHFSGGEIKFYMKHKWRFKYLPKTTIDSISETAVSVQGLQREYDAFVFISFSNAFVGPRKVDFETILGVIGECH</sequence>
<accession>A0A8S9GLG0</accession>
<organism evidence="1 3">
    <name type="scientific">Brassica cretica</name>
    <name type="common">Mustard</name>
    <dbReference type="NCBI Taxonomy" id="69181"/>
    <lineage>
        <taxon>Eukaryota</taxon>
        <taxon>Viridiplantae</taxon>
        <taxon>Streptophyta</taxon>
        <taxon>Embryophyta</taxon>
        <taxon>Tracheophyta</taxon>
        <taxon>Spermatophyta</taxon>
        <taxon>Magnoliopsida</taxon>
        <taxon>eudicotyledons</taxon>
        <taxon>Gunneridae</taxon>
        <taxon>Pentapetalae</taxon>
        <taxon>rosids</taxon>
        <taxon>malvids</taxon>
        <taxon>Brassicales</taxon>
        <taxon>Brassicaceae</taxon>
        <taxon>Brassiceae</taxon>
        <taxon>Brassica</taxon>
    </lineage>
</organism>
<dbReference type="EMBL" id="QGKW02001940">
    <property type="protein sequence ID" value="KAF2556418.1"/>
    <property type="molecule type" value="Genomic_DNA"/>
</dbReference>
<evidence type="ECO:0000313" key="1">
    <source>
        <dbReference type="EMBL" id="KAF2556418.1"/>
    </source>
</evidence>
<evidence type="ECO:0000313" key="3">
    <source>
        <dbReference type="Proteomes" id="UP000712281"/>
    </source>
</evidence>
<evidence type="ECO:0000313" key="2">
    <source>
        <dbReference type="EMBL" id="KAF3588699.1"/>
    </source>
</evidence>
<comment type="caution">
    <text evidence="1">The sequence shown here is derived from an EMBL/GenBank/DDBJ whole genome shotgun (WGS) entry which is preliminary data.</text>
</comment>
<gene>
    <name evidence="1" type="ORF">F2Q68_00015325</name>
    <name evidence="2" type="ORF">F2Q69_00029109</name>
</gene>